<organism evidence="5 6">
    <name type="scientific">Xylanimonas ulmi</name>
    <dbReference type="NCBI Taxonomy" id="228973"/>
    <lineage>
        <taxon>Bacteria</taxon>
        <taxon>Bacillati</taxon>
        <taxon>Actinomycetota</taxon>
        <taxon>Actinomycetes</taxon>
        <taxon>Micrococcales</taxon>
        <taxon>Promicromonosporaceae</taxon>
        <taxon>Xylanimonas</taxon>
    </lineage>
</organism>
<dbReference type="PROSITE" id="PS51459">
    <property type="entry name" value="FIDO"/>
    <property type="match status" value="1"/>
</dbReference>
<dbReference type="OrthoDB" id="9813719at2"/>
<evidence type="ECO:0000313" key="5">
    <source>
        <dbReference type="EMBL" id="RZS62678.1"/>
    </source>
</evidence>
<dbReference type="InterPro" id="IPR040198">
    <property type="entry name" value="Fido_containing"/>
</dbReference>
<dbReference type="PANTHER" id="PTHR13504">
    <property type="entry name" value="FIDO DOMAIN-CONTAINING PROTEIN DDB_G0283145"/>
    <property type="match status" value="1"/>
</dbReference>
<gene>
    <name evidence="5" type="ORF">EV386_3023</name>
</gene>
<keyword evidence="2" id="KW-0547">Nucleotide-binding</keyword>
<name>A0A4Q7M7N4_9MICO</name>
<evidence type="ECO:0000256" key="1">
    <source>
        <dbReference type="PIRSR" id="PIRSR640198-1"/>
    </source>
</evidence>
<feature type="site" description="Important for autoinhibition of adenylyltransferase activity" evidence="3">
    <location>
        <position position="61"/>
    </location>
</feature>
<evidence type="ECO:0000256" key="3">
    <source>
        <dbReference type="PIRSR" id="PIRSR640198-3"/>
    </source>
</evidence>
<dbReference type="PANTHER" id="PTHR13504:SF38">
    <property type="entry name" value="FIDO DOMAIN-CONTAINING PROTEIN"/>
    <property type="match status" value="1"/>
</dbReference>
<feature type="active site" evidence="1">
    <location>
        <position position="214"/>
    </location>
</feature>
<sequence length="347" mass="38604">MTNSSGAAPRRGRPSREAVYQRFSSAIAELANYGGLPKPYEARKLWDDLWALEAHHSTAIEGNTLVLREVERLLYEGRAVGSKELKDYMEVLGYSEAARWVYQQAVEPTEWAHDRLVTLTEVRRIHALAMAKVWDVAPHPDAYDSEGPGSFRQHEIAEFSGGMKPPTHPLIPAEIDSWIDQANALGSSIAAGQMDVANVPEALAGLHRDFERIHPFIDGNGRTGRLLLNLVLVRLGWPPAVILKEQRRRYLVALDKADHGDLSPLAEIICRAVIDNLHRLIPNIAGPAKYVPLEALADDEFSLVALKQAATRGRLEAVLGPDGRYRSSRAAVEDYKASKYTRRRQSP</sequence>
<keyword evidence="6" id="KW-1185">Reference proteome</keyword>
<protein>
    <submittedName>
        <fullName evidence="5">Fic family protein</fullName>
    </submittedName>
</protein>
<evidence type="ECO:0000256" key="2">
    <source>
        <dbReference type="PIRSR" id="PIRSR640198-2"/>
    </source>
</evidence>
<dbReference type="SUPFAM" id="SSF140931">
    <property type="entry name" value="Fic-like"/>
    <property type="match status" value="1"/>
</dbReference>
<reference evidence="5 6" key="1">
    <citation type="submission" date="2019-02" db="EMBL/GenBank/DDBJ databases">
        <title>Sequencing the genomes of 1000 actinobacteria strains.</title>
        <authorList>
            <person name="Klenk H.-P."/>
        </authorList>
    </citation>
    <scope>NUCLEOTIDE SEQUENCE [LARGE SCALE GENOMIC DNA]</scope>
    <source>
        <strain evidence="5 6">DSM 16932</strain>
    </source>
</reference>
<dbReference type="Gene3D" id="1.10.3290.10">
    <property type="entry name" value="Fido-like domain"/>
    <property type="match status" value="1"/>
</dbReference>
<feature type="domain" description="Fido" evidence="4">
    <location>
        <begin position="117"/>
        <end position="271"/>
    </location>
</feature>
<dbReference type="Pfam" id="PF02661">
    <property type="entry name" value="Fic"/>
    <property type="match status" value="1"/>
</dbReference>
<dbReference type="AlphaFoldDB" id="A0A4Q7M7N4"/>
<dbReference type="GO" id="GO:0005524">
    <property type="term" value="F:ATP binding"/>
    <property type="evidence" value="ECO:0007669"/>
    <property type="project" value="UniProtKB-KW"/>
</dbReference>
<dbReference type="EMBL" id="SGWX01000001">
    <property type="protein sequence ID" value="RZS62678.1"/>
    <property type="molecule type" value="Genomic_DNA"/>
</dbReference>
<feature type="binding site" evidence="2">
    <location>
        <begin position="218"/>
        <end position="225"/>
    </location>
    <ligand>
        <name>ATP</name>
        <dbReference type="ChEBI" id="CHEBI:30616"/>
    </ligand>
</feature>
<keyword evidence="2" id="KW-0067">ATP-binding</keyword>
<dbReference type="InterPro" id="IPR036597">
    <property type="entry name" value="Fido-like_dom_sf"/>
</dbReference>
<evidence type="ECO:0000259" key="4">
    <source>
        <dbReference type="PROSITE" id="PS51459"/>
    </source>
</evidence>
<comment type="caution">
    <text evidence="5">The sequence shown here is derived from an EMBL/GenBank/DDBJ whole genome shotgun (WGS) entry which is preliminary data.</text>
</comment>
<accession>A0A4Q7M7N4</accession>
<dbReference type="Proteomes" id="UP000293852">
    <property type="component" value="Unassembled WGS sequence"/>
</dbReference>
<dbReference type="InterPro" id="IPR003812">
    <property type="entry name" value="Fido"/>
</dbReference>
<evidence type="ECO:0000313" key="6">
    <source>
        <dbReference type="Proteomes" id="UP000293852"/>
    </source>
</evidence>
<proteinExistence type="predicted"/>